<feature type="non-terminal residue" evidence="1">
    <location>
        <position position="237"/>
    </location>
</feature>
<organism evidence="1 2">
    <name type="scientific">Lentinula lateritia</name>
    <dbReference type="NCBI Taxonomy" id="40482"/>
    <lineage>
        <taxon>Eukaryota</taxon>
        <taxon>Fungi</taxon>
        <taxon>Dikarya</taxon>
        <taxon>Basidiomycota</taxon>
        <taxon>Agaricomycotina</taxon>
        <taxon>Agaricomycetes</taxon>
        <taxon>Agaricomycetidae</taxon>
        <taxon>Agaricales</taxon>
        <taxon>Marasmiineae</taxon>
        <taxon>Omphalotaceae</taxon>
        <taxon>Lentinula</taxon>
    </lineage>
</organism>
<sequence length="237" mass="28109">MTKMVNLLATKLELGSPMICLYLLHNPDHYTSHNFIPFYWRTFVSEARKVWHSDDSHNENKVVILKKKGSIKCLSSTYDYTYRPEQHHNINLYDWTRKYARHKSSGKFSRSEDVDPDCNIDNNNVDSSHSNMRFLPSHPLASSHVVRASRNWEMNVPNFVGGPFPRPDKEDREYYCSAILTLFKPWRTGKDLKSKDQSWHEAFQLHIFNDQELLYIKNLNLRYECLDARDDYRAQMK</sequence>
<accession>A0A9W9AE24</accession>
<reference evidence="1" key="1">
    <citation type="submission" date="2022-08" db="EMBL/GenBank/DDBJ databases">
        <authorList>
            <consortium name="DOE Joint Genome Institute"/>
            <person name="Min B."/>
            <person name="Riley R."/>
            <person name="Sierra-Patev S."/>
            <person name="Naranjo-Ortiz M."/>
            <person name="Looney B."/>
            <person name="Konkel Z."/>
            <person name="Slot J.C."/>
            <person name="Sakamoto Y."/>
            <person name="Steenwyk J.L."/>
            <person name="Rokas A."/>
            <person name="Carro J."/>
            <person name="Camarero S."/>
            <person name="Ferreira P."/>
            <person name="Molpeceres G."/>
            <person name="Ruiz-Duenas F.J."/>
            <person name="Serrano A."/>
            <person name="Henrissat B."/>
            <person name="Drula E."/>
            <person name="Hughes K.W."/>
            <person name="Mata J.L."/>
            <person name="Ishikawa N.K."/>
            <person name="Vargas-Isla R."/>
            <person name="Ushijima S."/>
            <person name="Smith C.A."/>
            <person name="Ahrendt S."/>
            <person name="Andreopoulos W."/>
            <person name="He G."/>
            <person name="Labutti K."/>
            <person name="Lipzen A."/>
            <person name="Ng V."/>
            <person name="Sandor L."/>
            <person name="Barry K."/>
            <person name="Martinez A.T."/>
            <person name="Xiao Y."/>
            <person name="Gibbons J.G."/>
            <person name="Terashima K."/>
            <person name="Hibbett D.S."/>
            <person name="Grigoriev I.V."/>
        </authorList>
    </citation>
    <scope>NUCLEOTIDE SEQUENCE</scope>
    <source>
        <strain evidence="1">Sp2 HRB7682 ss15</strain>
    </source>
</reference>
<name>A0A9W9AE24_9AGAR</name>
<dbReference type="AlphaFoldDB" id="A0A9W9AE24"/>
<comment type="caution">
    <text evidence="1">The sequence shown here is derived from an EMBL/GenBank/DDBJ whole genome shotgun (WGS) entry which is preliminary data.</text>
</comment>
<proteinExistence type="predicted"/>
<evidence type="ECO:0000313" key="2">
    <source>
        <dbReference type="Proteomes" id="UP001150238"/>
    </source>
</evidence>
<gene>
    <name evidence="1" type="ORF">C8J55DRAFT_398172</name>
</gene>
<dbReference type="EMBL" id="JANVFS010000016">
    <property type="protein sequence ID" value="KAJ4479778.1"/>
    <property type="molecule type" value="Genomic_DNA"/>
</dbReference>
<protein>
    <submittedName>
        <fullName evidence="1">Uncharacterized protein</fullName>
    </submittedName>
</protein>
<reference evidence="1" key="2">
    <citation type="journal article" date="2023" name="Proc. Natl. Acad. Sci. U.S.A.">
        <title>A global phylogenomic analysis of the shiitake genus Lentinula.</title>
        <authorList>
            <person name="Sierra-Patev S."/>
            <person name="Min B."/>
            <person name="Naranjo-Ortiz M."/>
            <person name="Looney B."/>
            <person name="Konkel Z."/>
            <person name="Slot J.C."/>
            <person name="Sakamoto Y."/>
            <person name="Steenwyk J.L."/>
            <person name="Rokas A."/>
            <person name="Carro J."/>
            <person name="Camarero S."/>
            <person name="Ferreira P."/>
            <person name="Molpeceres G."/>
            <person name="Ruiz-Duenas F.J."/>
            <person name="Serrano A."/>
            <person name="Henrissat B."/>
            <person name="Drula E."/>
            <person name="Hughes K.W."/>
            <person name="Mata J.L."/>
            <person name="Ishikawa N.K."/>
            <person name="Vargas-Isla R."/>
            <person name="Ushijima S."/>
            <person name="Smith C.A."/>
            <person name="Donoghue J."/>
            <person name="Ahrendt S."/>
            <person name="Andreopoulos W."/>
            <person name="He G."/>
            <person name="LaButti K."/>
            <person name="Lipzen A."/>
            <person name="Ng V."/>
            <person name="Riley R."/>
            <person name="Sandor L."/>
            <person name="Barry K."/>
            <person name="Martinez A.T."/>
            <person name="Xiao Y."/>
            <person name="Gibbons J.G."/>
            <person name="Terashima K."/>
            <person name="Grigoriev I.V."/>
            <person name="Hibbett D."/>
        </authorList>
    </citation>
    <scope>NUCLEOTIDE SEQUENCE</scope>
    <source>
        <strain evidence="1">Sp2 HRB7682 ss15</strain>
    </source>
</reference>
<dbReference type="Proteomes" id="UP001150238">
    <property type="component" value="Unassembled WGS sequence"/>
</dbReference>
<evidence type="ECO:0000313" key="1">
    <source>
        <dbReference type="EMBL" id="KAJ4479778.1"/>
    </source>
</evidence>